<evidence type="ECO:0000313" key="3">
    <source>
        <dbReference type="Proteomes" id="UP001201873"/>
    </source>
</evidence>
<gene>
    <name evidence="2" type="ORF">MXD59_25000</name>
</gene>
<proteinExistence type="predicted"/>
<comment type="caution">
    <text evidence="2">The sequence shown here is derived from an EMBL/GenBank/DDBJ whole genome shotgun (WGS) entry which is preliminary data.</text>
</comment>
<feature type="compositionally biased region" description="Low complexity" evidence="1">
    <location>
        <begin position="43"/>
        <end position="61"/>
    </location>
</feature>
<dbReference type="EMBL" id="JALKFT010000056">
    <property type="protein sequence ID" value="MCK9878977.1"/>
    <property type="molecule type" value="Genomic_DNA"/>
</dbReference>
<protein>
    <submittedName>
        <fullName evidence="2">Uncharacterized protein</fullName>
    </submittedName>
</protein>
<reference evidence="2 3" key="1">
    <citation type="submission" date="2022-04" db="EMBL/GenBank/DDBJ databases">
        <title>Genome diversity in the genus Frankia.</title>
        <authorList>
            <person name="Carlos-Shanley C."/>
            <person name="Hahn D."/>
        </authorList>
    </citation>
    <scope>NUCLEOTIDE SEQUENCE [LARGE SCALE GENOMIC DNA]</scope>
    <source>
        <strain evidence="2 3">Ag45/Mut15</strain>
    </source>
</reference>
<evidence type="ECO:0000256" key="1">
    <source>
        <dbReference type="SAM" id="MobiDB-lite"/>
    </source>
</evidence>
<dbReference type="RefSeq" id="WP_248827032.1">
    <property type="nucleotide sequence ID" value="NZ_JALKFT010000056.1"/>
</dbReference>
<dbReference type="Proteomes" id="UP001201873">
    <property type="component" value="Unassembled WGS sequence"/>
</dbReference>
<sequence>MILQLLILLAILVGLGVLAAWLWYLPSDLAPGRSLDDPAGHDATTSGAGAPTAARTAATTGPQDADPTRRAGSPETGGGTGEPPTRPPPAPLGHRARHPQRIPAAGPRTSPRRADPRDERPR</sequence>
<accession>A0ABT0K5J0</accession>
<feature type="region of interest" description="Disordered" evidence="1">
    <location>
        <begin position="31"/>
        <end position="122"/>
    </location>
</feature>
<feature type="compositionally biased region" description="Basic and acidic residues" evidence="1">
    <location>
        <begin position="112"/>
        <end position="122"/>
    </location>
</feature>
<evidence type="ECO:0000313" key="2">
    <source>
        <dbReference type="EMBL" id="MCK9878977.1"/>
    </source>
</evidence>
<keyword evidence="3" id="KW-1185">Reference proteome</keyword>
<name>A0ABT0K5J0_9ACTN</name>
<organism evidence="2 3">
    <name type="scientific">Frankia umida</name>
    <dbReference type="NCBI Taxonomy" id="573489"/>
    <lineage>
        <taxon>Bacteria</taxon>
        <taxon>Bacillati</taxon>
        <taxon>Actinomycetota</taxon>
        <taxon>Actinomycetes</taxon>
        <taxon>Frankiales</taxon>
        <taxon>Frankiaceae</taxon>
        <taxon>Frankia</taxon>
    </lineage>
</organism>